<dbReference type="Gene3D" id="3.40.50.2300">
    <property type="match status" value="2"/>
</dbReference>
<dbReference type="InterPro" id="IPR010982">
    <property type="entry name" value="Lambda_DNA-bd_dom_sf"/>
</dbReference>
<evidence type="ECO:0000256" key="1">
    <source>
        <dbReference type="ARBA" id="ARBA00023015"/>
    </source>
</evidence>
<evidence type="ECO:0000256" key="3">
    <source>
        <dbReference type="ARBA" id="ARBA00023163"/>
    </source>
</evidence>
<dbReference type="SMART" id="SM00354">
    <property type="entry name" value="HTH_LACI"/>
    <property type="match status" value="1"/>
</dbReference>
<dbReference type="InterPro" id="IPR046335">
    <property type="entry name" value="LacI/GalR-like_sensor"/>
</dbReference>
<dbReference type="SUPFAM" id="SSF53822">
    <property type="entry name" value="Periplasmic binding protein-like I"/>
    <property type="match status" value="2"/>
</dbReference>
<dbReference type="PANTHER" id="PTHR30146:SF155">
    <property type="entry name" value="ALANINE RACEMASE"/>
    <property type="match status" value="1"/>
</dbReference>
<evidence type="ECO:0000259" key="5">
    <source>
        <dbReference type="PROSITE" id="PS50932"/>
    </source>
</evidence>
<keyword evidence="1" id="KW-0805">Transcription regulation</keyword>
<dbReference type="CDD" id="cd06267">
    <property type="entry name" value="PBP1_LacI_sugar_binding-like"/>
    <property type="match status" value="1"/>
</dbReference>
<dbReference type="Proteomes" id="UP000642673">
    <property type="component" value="Unassembled WGS sequence"/>
</dbReference>
<evidence type="ECO:0000313" key="7">
    <source>
        <dbReference type="Proteomes" id="UP000642673"/>
    </source>
</evidence>
<evidence type="ECO:0000313" key="6">
    <source>
        <dbReference type="EMBL" id="GHB71684.1"/>
    </source>
</evidence>
<dbReference type="InterPro" id="IPR000843">
    <property type="entry name" value="HTH_LacI"/>
</dbReference>
<dbReference type="EMBL" id="BMVP01000010">
    <property type="protein sequence ID" value="GHB71684.1"/>
    <property type="molecule type" value="Genomic_DNA"/>
</dbReference>
<comment type="caution">
    <text evidence="6">The sequence shown here is derived from an EMBL/GenBank/DDBJ whole genome shotgun (WGS) entry which is preliminary data.</text>
</comment>
<feature type="compositionally biased region" description="Basic and acidic residues" evidence="4">
    <location>
        <begin position="359"/>
        <end position="370"/>
    </location>
</feature>
<dbReference type="SUPFAM" id="SSF47413">
    <property type="entry name" value="lambda repressor-like DNA-binding domains"/>
    <property type="match status" value="1"/>
</dbReference>
<protein>
    <submittedName>
        <fullName evidence="6">LacI family transcriptional regulator</fullName>
    </submittedName>
</protein>
<dbReference type="PANTHER" id="PTHR30146">
    <property type="entry name" value="LACI-RELATED TRANSCRIPTIONAL REPRESSOR"/>
    <property type="match status" value="1"/>
</dbReference>
<dbReference type="CDD" id="cd01392">
    <property type="entry name" value="HTH_LacI"/>
    <property type="match status" value="1"/>
</dbReference>
<name>A0ABQ3EXP3_9ACTN</name>
<dbReference type="Pfam" id="PF13377">
    <property type="entry name" value="Peripla_BP_3"/>
    <property type="match status" value="1"/>
</dbReference>
<organism evidence="6 7">
    <name type="scientific">Streptomyces cirratus</name>
    <dbReference type="NCBI Taxonomy" id="68187"/>
    <lineage>
        <taxon>Bacteria</taxon>
        <taxon>Bacillati</taxon>
        <taxon>Actinomycetota</taxon>
        <taxon>Actinomycetes</taxon>
        <taxon>Kitasatosporales</taxon>
        <taxon>Streptomycetaceae</taxon>
        <taxon>Streptomyces</taxon>
    </lineage>
</organism>
<accession>A0ABQ3EXP3</accession>
<proteinExistence type="predicted"/>
<feature type="domain" description="HTH lacI-type" evidence="5">
    <location>
        <begin position="5"/>
        <end position="59"/>
    </location>
</feature>
<feature type="region of interest" description="Disordered" evidence="4">
    <location>
        <begin position="359"/>
        <end position="379"/>
    </location>
</feature>
<evidence type="ECO:0000256" key="4">
    <source>
        <dbReference type="SAM" id="MobiDB-lite"/>
    </source>
</evidence>
<keyword evidence="3" id="KW-0804">Transcription</keyword>
<sequence>MARRPTIKDIARRAEVSQSAVSFALNGRPGVSQDTRARIRRVAEELGWQPNSAARALSGARAGVVGLVLARPAHTLGVESFFLQLVSGIQEVLAAGRIALLFQVVEDIDAECAVYRRWWAERRVDGVIVVDPRTQDPRPELLTGLGLPAVMVGTTQTQTTQTAAQTATAATAATVPAVAAASGPDGPDGRAQPPATLSTIWADDAGAMAQVLDHLHRLGHRRITHVAGLPALAHTARRMASLRAWSERHGLDPAQVRSVVTDYSDAEGAAATRRVLADPEPPTALVYDNDVMAVAGAAVAAGLGIPVPARLSLVAWDDSALCRVTHPRLTALVRDTAGFGRLAAEELLAVLAGGPPRVRESELPRLEPRDSTAQAPVAY</sequence>
<dbReference type="Gene3D" id="1.10.260.40">
    <property type="entry name" value="lambda repressor-like DNA-binding domains"/>
    <property type="match status" value="1"/>
</dbReference>
<gene>
    <name evidence="6" type="ORF">GCM10010347_47500</name>
</gene>
<keyword evidence="2" id="KW-0238">DNA-binding</keyword>
<evidence type="ECO:0000256" key="2">
    <source>
        <dbReference type="ARBA" id="ARBA00023125"/>
    </source>
</evidence>
<dbReference type="InterPro" id="IPR028082">
    <property type="entry name" value="Peripla_BP_I"/>
</dbReference>
<keyword evidence="7" id="KW-1185">Reference proteome</keyword>
<dbReference type="PROSITE" id="PS00356">
    <property type="entry name" value="HTH_LACI_1"/>
    <property type="match status" value="1"/>
</dbReference>
<dbReference type="PROSITE" id="PS50932">
    <property type="entry name" value="HTH_LACI_2"/>
    <property type="match status" value="1"/>
</dbReference>
<dbReference type="RefSeq" id="WP_190186232.1">
    <property type="nucleotide sequence ID" value="NZ_BMVP01000010.1"/>
</dbReference>
<reference evidence="7" key="1">
    <citation type="journal article" date="2019" name="Int. J. Syst. Evol. Microbiol.">
        <title>The Global Catalogue of Microorganisms (GCM) 10K type strain sequencing project: providing services to taxonomists for standard genome sequencing and annotation.</title>
        <authorList>
            <consortium name="The Broad Institute Genomics Platform"/>
            <consortium name="The Broad Institute Genome Sequencing Center for Infectious Disease"/>
            <person name="Wu L."/>
            <person name="Ma J."/>
        </authorList>
    </citation>
    <scope>NUCLEOTIDE SEQUENCE [LARGE SCALE GENOMIC DNA]</scope>
    <source>
        <strain evidence="7">JCM 4738</strain>
    </source>
</reference>
<dbReference type="Pfam" id="PF00356">
    <property type="entry name" value="LacI"/>
    <property type="match status" value="1"/>
</dbReference>